<evidence type="ECO:0000313" key="8">
    <source>
        <dbReference type="EMBL" id="KAF0899441.1"/>
    </source>
</evidence>
<dbReference type="SMART" id="SM00774">
    <property type="entry name" value="WRKY"/>
    <property type="match status" value="1"/>
</dbReference>
<protein>
    <recommendedName>
        <fullName evidence="7">WRKY domain-containing protein</fullName>
    </recommendedName>
</protein>
<keyword evidence="5" id="KW-0539">Nucleus</keyword>
<dbReference type="Pfam" id="PF03106">
    <property type="entry name" value="WRKY"/>
    <property type="match status" value="1"/>
</dbReference>
<evidence type="ECO:0000256" key="3">
    <source>
        <dbReference type="ARBA" id="ARBA00023125"/>
    </source>
</evidence>
<sequence>MADQGFHPFSAMMSAPSTAQQHAGSSSSTAVIQVAALQSHTDHGNICLADDGYYWRMSEQNTIQGGLSPTTLVHYQCAQANCVAQKIVSHTAVVEILYRGSHNHPRQSDRLETNSQVHVLIEASDAAGAAVPSVPGTGNRDDQSSGSSDSDEDDVGDVEINGDAAAGDANAMQRNYKRNQPPTPTPEELSCKGSYQ</sequence>
<evidence type="ECO:0000256" key="5">
    <source>
        <dbReference type="ARBA" id="ARBA00023242"/>
    </source>
</evidence>
<keyword evidence="2" id="KW-0805">Transcription regulation</keyword>
<dbReference type="GO" id="GO:0005634">
    <property type="term" value="C:nucleus"/>
    <property type="evidence" value="ECO:0007669"/>
    <property type="project" value="UniProtKB-SubCell"/>
</dbReference>
<feature type="domain" description="WRKY" evidence="7">
    <location>
        <begin position="44"/>
        <end position="107"/>
    </location>
</feature>
<comment type="subcellular location">
    <subcellularLocation>
        <location evidence="1">Nucleus</location>
    </subcellularLocation>
</comment>
<dbReference type="EMBL" id="SPHZ02000009">
    <property type="protein sequence ID" value="KAF0899441.1"/>
    <property type="molecule type" value="Genomic_DNA"/>
</dbReference>
<keyword evidence="9" id="KW-1185">Reference proteome</keyword>
<evidence type="ECO:0000256" key="2">
    <source>
        <dbReference type="ARBA" id="ARBA00023015"/>
    </source>
</evidence>
<feature type="region of interest" description="Disordered" evidence="6">
    <location>
        <begin position="127"/>
        <end position="196"/>
    </location>
</feature>
<gene>
    <name evidence="8" type="ORF">E2562_019944</name>
</gene>
<dbReference type="GO" id="GO:0003700">
    <property type="term" value="F:DNA-binding transcription factor activity"/>
    <property type="evidence" value="ECO:0007669"/>
    <property type="project" value="InterPro"/>
</dbReference>
<dbReference type="InterPro" id="IPR003657">
    <property type="entry name" value="WRKY_dom"/>
</dbReference>
<evidence type="ECO:0000256" key="6">
    <source>
        <dbReference type="SAM" id="MobiDB-lite"/>
    </source>
</evidence>
<comment type="caution">
    <text evidence="8">The sequence shown here is derived from an EMBL/GenBank/DDBJ whole genome shotgun (WGS) entry which is preliminary data.</text>
</comment>
<evidence type="ECO:0000259" key="7">
    <source>
        <dbReference type="PROSITE" id="PS50811"/>
    </source>
</evidence>
<keyword evidence="4" id="KW-0804">Transcription</keyword>
<evidence type="ECO:0000313" key="9">
    <source>
        <dbReference type="Proteomes" id="UP000479710"/>
    </source>
</evidence>
<feature type="compositionally biased region" description="Low complexity" evidence="6">
    <location>
        <begin position="158"/>
        <end position="171"/>
    </location>
</feature>
<dbReference type="EMBL" id="SPHZ02000009">
    <property type="protein sequence ID" value="KAF0899442.1"/>
    <property type="molecule type" value="Genomic_DNA"/>
</dbReference>
<evidence type="ECO:0000256" key="4">
    <source>
        <dbReference type="ARBA" id="ARBA00023163"/>
    </source>
</evidence>
<dbReference type="GO" id="GO:0043565">
    <property type="term" value="F:sequence-specific DNA binding"/>
    <property type="evidence" value="ECO:0007669"/>
    <property type="project" value="InterPro"/>
</dbReference>
<dbReference type="Proteomes" id="UP000479710">
    <property type="component" value="Unassembled WGS sequence"/>
</dbReference>
<dbReference type="AlphaFoldDB" id="A0A6G1CHB3"/>
<proteinExistence type="predicted"/>
<evidence type="ECO:0000256" key="1">
    <source>
        <dbReference type="ARBA" id="ARBA00004123"/>
    </source>
</evidence>
<accession>A0A6G1CHB3</accession>
<keyword evidence="3" id="KW-0238">DNA-binding</keyword>
<dbReference type="PROSITE" id="PS50811">
    <property type="entry name" value="WRKY"/>
    <property type="match status" value="1"/>
</dbReference>
<name>A0A6G1CHB3_9ORYZ</name>
<dbReference type="Gene3D" id="2.20.25.80">
    <property type="entry name" value="WRKY domain"/>
    <property type="match status" value="1"/>
</dbReference>
<organism evidence="8 9">
    <name type="scientific">Oryza meyeriana var. granulata</name>
    <dbReference type="NCBI Taxonomy" id="110450"/>
    <lineage>
        <taxon>Eukaryota</taxon>
        <taxon>Viridiplantae</taxon>
        <taxon>Streptophyta</taxon>
        <taxon>Embryophyta</taxon>
        <taxon>Tracheophyta</taxon>
        <taxon>Spermatophyta</taxon>
        <taxon>Magnoliopsida</taxon>
        <taxon>Liliopsida</taxon>
        <taxon>Poales</taxon>
        <taxon>Poaceae</taxon>
        <taxon>BOP clade</taxon>
        <taxon>Oryzoideae</taxon>
        <taxon>Oryzeae</taxon>
        <taxon>Oryzinae</taxon>
        <taxon>Oryza</taxon>
        <taxon>Oryza meyeriana</taxon>
    </lineage>
</organism>
<reference evidence="8 9" key="1">
    <citation type="submission" date="2019-11" db="EMBL/GenBank/DDBJ databases">
        <title>Whole genome sequence of Oryza granulata.</title>
        <authorList>
            <person name="Li W."/>
        </authorList>
    </citation>
    <scope>NUCLEOTIDE SEQUENCE [LARGE SCALE GENOMIC DNA]</scope>
    <source>
        <strain evidence="9">cv. Menghai</strain>
        <tissue evidence="8">Leaf</tissue>
    </source>
</reference>
<dbReference type="OrthoDB" id="692944at2759"/>
<dbReference type="SUPFAM" id="SSF118290">
    <property type="entry name" value="WRKY DNA-binding domain"/>
    <property type="match status" value="1"/>
</dbReference>
<dbReference type="InterPro" id="IPR036576">
    <property type="entry name" value="WRKY_dom_sf"/>
</dbReference>